<keyword evidence="1" id="KW-0645">Protease</keyword>
<evidence type="ECO:0000256" key="2">
    <source>
        <dbReference type="ARBA" id="ARBA00022723"/>
    </source>
</evidence>
<dbReference type="PANTHER" id="PTHR11905:SF247">
    <property type="entry name" value="PEPTIDASE M12B DOMAIN-CONTAINING PROTEIN"/>
    <property type="match status" value="1"/>
</dbReference>
<dbReference type="Pfam" id="PF13688">
    <property type="entry name" value="Reprolysin_5"/>
    <property type="match status" value="1"/>
</dbReference>
<organism evidence="13">
    <name type="scientific">Papilio xuthus</name>
    <name type="common">Asian swallowtail butterfly</name>
    <dbReference type="NCBI Taxonomy" id="66420"/>
    <lineage>
        <taxon>Eukaryota</taxon>
        <taxon>Metazoa</taxon>
        <taxon>Ecdysozoa</taxon>
        <taxon>Arthropoda</taxon>
        <taxon>Hexapoda</taxon>
        <taxon>Insecta</taxon>
        <taxon>Pterygota</taxon>
        <taxon>Neoptera</taxon>
        <taxon>Endopterygota</taxon>
        <taxon>Lepidoptera</taxon>
        <taxon>Glossata</taxon>
        <taxon>Ditrysia</taxon>
        <taxon>Papilionoidea</taxon>
        <taxon>Papilionidae</taxon>
        <taxon>Papilioninae</taxon>
        <taxon>Papilio</taxon>
    </lineage>
</organism>
<evidence type="ECO:0000256" key="1">
    <source>
        <dbReference type="ARBA" id="ARBA00022670"/>
    </source>
</evidence>
<gene>
    <name evidence="13" type="primary">LOC106123889</name>
</gene>
<dbReference type="Gene3D" id="3.40.390.10">
    <property type="entry name" value="Collagenase (Catalytic Domain)"/>
    <property type="match status" value="1"/>
</dbReference>
<dbReference type="InterPro" id="IPR002870">
    <property type="entry name" value="Peptidase_M12B_N"/>
</dbReference>
<dbReference type="Pfam" id="PF17771">
    <property type="entry name" value="ADAMTS_CR_2"/>
    <property type="match status" value="1"/>
</dbReference>
<dbReference type="GO" id="GO:0006508">
    <property type="term" value="P:proteolysis"/>
    <property type="evidence" value="ECO:0007669"/>
    <property type="project" value="UniProtKB-KW"/>
</dbReference>
<evidence type="ECO:0000259" key="12">
    <source>
        <dbReference type="PROSITE" id="PS50215"/>
    </source>
</evidence>
<evidence type="ECO:0000256" key="5">
    <source>
        <dbReference type="ARBA" id="ARBA00022801"/>
    </source>
</evidence>
<feature type="binding site" evidence="10">
    <location>
        <position position="379"/>
    </location>
    <ligand>
        <name>Zn(2+)</name>
        <dbReference type="ChEBI" id="CHEBI:29105"/>
        <note>catalytic</note>
    </ligand>
</feature>
<dbReference type="PROSITE" id="PS50215">
    <property type="entry name" value="ADAM_MEPRO"/>
    <property type="match status" value="1"/>
</dbReference>
<dbReference type="GeneID" id="106123889"/>
<evidence type="ECO:0000256" key="10">
    <source>
        <dbReference type="PROSITE-ProRule" id="PRU00276"/>
    </source>
</evidence>
<evidence type="ECO:0000256" key="7">
    <source>
        <dbReference type="ARBA" id="ARBA00023049"/>
    </source>
</evidence>
<keyword evidence="6 10" id="KW-0862">Zinc</keyword>
<protein>
    <submittedName>
        <fullName evidence="13">A disintegrin and metalloproteinase with thrombospondin motifs 7-like</fullName>
    </submittedName>
</protein>
<dbReference type="RefSeq" id="XP_013175756.1">
    <property type="nucleotide sequence ID" value="XM_013320302.1"/>
</dbReference>
<feature type="active site" evidence="10">
    <location>
        <position position="380"/>
    </location>
</feature>
<keyword evidence="4" id="KW-0677">Repeat</keyword>
<feature type="binding site" evidence="10">
    <location>
        <position position="389"/>
    </location>
    <ligand>
        <name>Zn(2+)</name>
        <dbReference type="ChEBI" id="CHEBI:29105"/>
        <note>catalytic</note>
    </ligand>
</feature>
<dbReference type="Pfam" id="PF01562">
    <property type="entry name" value="Pep_M12B_propep"/>
    <property type="match status" value="1"/>
</dbReference>
<reference evidence="13" key="1">
    <citation type="submission" date="2025-08" db="UniProtKB">
        <authorList>
            <consortium name="RefSeq"/>
        </authorList>
    </citation>
    <scope>IDENTIFICATION</scope>
</reference>
<evidence type="ECO:0000256" key="8">
    <source>
        <dbReference type="ARBA" id="ARBA00023157"/>
    </source>
</evidence>
<evidence type="ECO:0000256" key="4">
    <source>
        <dbReference type="ARBA" id="ARBA00022737"/>
    </source>
</evidence>
<dbReference type="GO" id="GO:0046872">
    <property type="term" value="F:metal ion binding"/>
    <property type="evidence" value="ECO:0007669"/>
    <property type="project" value="UniProtKB-KW"/>
</dbReference>
<feature type="signal peptide" evidence="11">
    <location>
        <begin position="1"/>
        <end position="28"/>
    </location>
</feature>
<keyword evidence="7" id="KW-0482">Metalloprotease</keyword>
<feature type="chain" id="PRO_5042464325" evidence="11">
    <location>
        <begin position="29"/>
        <end position="732"/>
    </location>
</feature>
<dbReference type="InterPro" id="IPR024079">
    <property type="entry name" value="MetalloPept_cat_dom_sf"/>
</dbReference>
<dbReference type="AlphaFoldDB" id="A0AAJ6ZMH2"/>
<keyword evidence="8" id="KW-1015">Disulfide bond</keyword>
<dbReference type="Proteomes" id="UP000694872">
    <property type="component" value="Unplaced"/>
</dbReference>
<dbReference type="PANTHER" id="PTHR11905">
    <property type="entry name" value="ADAM A DISINTEGRIN AND METALLOPROTEASE DOMAIN"/>
    <property type="match status" value="1"/>
</dbReference>
<evidence type="ECO:0000313" key="13">
    <source>
        <dbReference type="RefSeq" id="XP_013175756.1"/>
    </source>
</evidence>
<keyword evidence="2 10" id="KW-0479">Metal-binding</keyword>
<name>A0AAJ6ZMH2_PAPXU</name>
<evidence type="ECO:0000256" key="3">
    <source>
        <dbReference type="ARBA" id="ARBA00022729"/>
    </source>
</evidence>
<comment type="caution">
    <text evidence="10">Lacks conserved residue(s) required for the propagation of feature annotation.</text>
</comment>
<dbReference type="GO" id="GO:0004222">
    <property type="term" value="F:metalloendopeptidase activity"/>
    <property type="evidence" value="ECO:0007669"/>
    <property type="project" value="InterPro"/>
</dbReference>
<keyword evidence="3 11" id="KW-0732">Signal</keyword>
<evidence type="ECO:0000256" key="6">
    <source>
        <dbReference type="ARBA" id="ARBA00022833"/>
    </source>
</evidence>
<feature type="binding site" evidence="10">
    <location>
        <position position="383"/>
    </location>
    <ligand>
        <name>Zn(2+)</name>
        <dbReference type="ChEBI" id="CHEBI:29105"/>
        <note>catalytic</note>
    </ligand>
</feature>
<dbReference type="SUPFAM" id="SSF55486">
    <property type="entry name" value="Metalloproteases ('zincins'), catalytic domain"/>
    <property type="match status" value="1"/>
</dbReference>
<keyword evidence="9" id="KW-0325">Glycoprotein</keyword>
<dbReference type="Gene3D" id="3.40.1620.60">
    <property type="match status" value="1"/>
</dbReference>
<evidence type="ECO:0000256" key="11">
    <source>
        <dbReference type="SAM" id="SignalP"/>
    </source>
</evidence>
<keyword evidence="5" id="KW-0378">Hydrolase</keyword>
<accession>A0AAJ6ZMH2</accession>
<feature type="domain" description="Peptidase M12B" evidence="12">
    <location>
        <begin position="213"/>
        <end position="419"/>
    </location>
</feature>
<dbReference type="KEGG" id="pxu:106123889"/>
<dbReference type="InterPro" id="IPR001590">
    <property type="entry name" value="Peptidase_M12B"/>
</dbReference>
<evidence type="ECO:0000256" key="9">
    <source>
        <dbReference type="ARBA" id="ARBA00023180"/>
    </source>
</evidence>
<sequence>MSEGGRAAMARGHSALVVLLCALRATTPARFPEVLPLQGWFEGQDAGEAEMQLVYLPALLPREAQSAGDADDRDVPLPYKFDAFGRSFDLRLLPNRGLVSPQFAVWSENGEEAPLSSIDTSCHYLHAGPNTVAAFSACRDHALHGLIVTDNSTYEVRPLPHGAGRAQDGGGRRAHVIRRAPPPPVSAGDAQYIRPRVRRPRQPRLHANLPSKYTIEIALFLDEAGYKLFHPFLNHNEGDLRDMLLAYINGVQALYHHASLGTRIQLSLVRLTLLRSQPSELPPYAERGRLLDSFCAYQKSLNVDDDDDPQHWDMALLLSGLDFYSEEGGRRNGVTMGLAPVGGVCLPAHACVVSEFGASDLLGRPYPSAGFTSVYILAHEIGHNLGMHHDGTGNACARDGYIMSPSRGTHGEASWSRCSAKVAADLQWATCLLDGSDDDEDIPEQLHHERFGGAPGIVWDAKKQCEVLLRDVDAAPVEESGSGGRGGGSAAQCAQLTCRSPHRLGFYYAGPALPGTPCGLRKWCQGGECVAAEQSPEADSPKFNVQVCGKKRRVSANEYAARRCAEYAARLPALDARGGGLQAPHDQSRMWMGCAIFCRRAAGGGFYAPRVELNAAGLDPYFPDGTWCHNDGSNDYFCQQHHCLPENFKMTPQWHVWDLPSQDIGGPFNARARSFDDDQEAAMRAYHTLNEGGKPLARAALPPQVPEEPEHNWEVIDYIEINNRTDSVYVET</sequence>
<dbReference type="InterPro" id="IPR041645">
    <property type="entry name" value="ADAMTS_CR_2"/>
</dbReference>
<proteinExistence type="predicted"/>